<dbReference type="EMBL" id="SADY01000009">
    <property type="protein sequence ID" value="TQR41766.1"/>
    <property type="molecule type" value="Genomic_DNA"/>
</dbReference>
<evidence type="ECO:0000313" key="3">
    <source>
        <dbReference type="Proteomes" id="UP000316208"/>
    </source>
</evidence>
<keyword evidence="3" id="KW-1185">Reference proteome</keyword>
<name>A0ABY3AIV1_PAEPP</name>
<sequence length="376" mass="43323">MSDNTTRQKLNIDTILPFGDNLRPLLASSSALTDSDLKSFLAMKGIYISSTDKEKTIPLITMSLLSPPEFEELREKQKDKESTVKRRNRELEWTTNDTLFAALKNTDLPIKNMVSKNSNYEIRNIGTLKPVNGNFNHLSVEYEIERTDRTKDWVTQHSNHKGQIELKLSDDMKRLKVAMEHTADETHEVNEKCMKYLREQLLSNNYISNNKVQSIAFSDFDNSKRVKFFLNLLNSQLDRSGTFEFSQITNVEISIDTEATLPDKIKWMEDKIDNMKLKGKAIHETDLLKDPQYHQALILSAVRANYNFKSIASKGSCTFEFGFPSRGNIPNANTEFVYKLLNFNFESDTKSKQKVQGFLYAKFDDFKTNAFNISIK</sequence>
<evidence type="ECO:0000313" key="2">
    <source>
        <dbReference type="EMBL" id="TQR41766.1"/>
    </source>
</evidence>
<dbReference type="Proteomes" id="UP000316208">
    <property type="component" value="Unassembled WGS sequence"/>
</dbReference>
<dbReference type="Pfam" id="PF26110">
    <property type="entry name" value="GAPS4b_N"/>
    <property type="match status" value="1"/>
</dbReference>
<proteinExistence type="predicted"/>
<dbReference type="InterPro" id="IPR058955">
    <property type="entry name" value="GAPS4b_N"/>
</dbReference>
<gene>
    <name evidence="2" type="ORF">C7Y44_24930</name>
</gene>
<organism evidence="2 3">
    <name type="scientific">Paenibacillus popilliae</name>
    <name type="common">Bacillus popilliae</name>
    <dbReference type="NCBI Taxonomy" id="78057"/>
    <lineage>
        <taxon>Bacteria</taxon>
        <taxon>Bacillati</taxon>
        <taxon>Bacillota</taxon>
        <taxon>Bacilli</taxon>
        <taxon>Bacillales</taxon>
        <taxon>Paenibacillaceae</taxon>
        <taxon>Paenibacillus</taxon>
    </lineage>
</organism>
<protein>
    <recommendedName>
        <fullName evidence="1">GAPS4b N-terminal domain-containing protein</fullName>
    </recommendedName>
</protein>
<reference evidence="2 3" key="1">
    <citation type="submission" date="2018-03" db="EMBL/GenBank/DDBJ databases">
        <title>Aerobic endospore-forming bacteria genome sequencing and assembly.</title>
        <authorList>
            <person name="Cavalcante D.A."/>
            <person name="Driks A."/>
            <person name="Putonti C."/>
            <person name="De-Souza M.T."/>
        </authorList>
    </citation>
    <scope>NUCLEOTIDE SEQUENCE [LARGE SCALE GENOMIC DNA]</scope>
    <source>
        <strain evidence="2 3">SDF0028</strain>
    </source>
</reference>
<feature type="domain" description="GAPS4b N-terminal" evidence="1">
    <location>
        <begin position="20"/>
        <end position="82"/>
    </location>
</feature>
<accession>A0ABY3AIV1</accession>
<comment type="caution">
    <text evidence="2">The sequence shown here is derived from an EMBL/GenBank/DDBJ whole genome shotgun (WGS) entry which is preliminary data.</text>
</comment>
<dbReference type="RefSeq" id="WP_142546121.1">
    <property type="nucleotide sequence ID" value="NZ_SADY01000009.1"/>
</dbReference>
<evidence type="ECO:0000259" key="1">
    <source>
        <dbReference type="Pfam" id="PF26110"/>
    </source>
</evidence>